<evidence type="ECO:0008006" key="5">
    <source>
        <dbReference type="Google" id="ProtNLM"/>
    </source>
</evidence>
<evidence type="ECO:0000313" key="4">
    <source>
        <dbReference type="Proteomes" id="UP000360750"/>
    </source>
</evidence>
<name>A0ABD7V2Q4_9ACTN</name>
<evidence type="ECO:0000313" key="3">
    <source>
        <dbReference type="EMBL" id="VFA88637.1"/>
    </source>
</evidence>
<comment type="caution">
    <text evidence="3">The sequence shown here is derived from an EMBL/GenBank/DDBJ whole genome shotgun (WGS) entry which is preliminary data.</text>
</comment>
<proteinExistence type="predicted"/>
<keyword evidence="2" id="KW-0732">Signal</keyword>
<organism evidence="3 4">
    <name type="scientific">Gordonia paraffinivorans</name>
    <dbReference type="NCBI Taxonomy" id="175628"/>
    <lineage>
        <taxon>Bacteria</taxon>
        <taxon>Bacillati</taxon>
        <taxon>Actinomycetota</taxon>
        <taxon>Actinomycetes</taxon>
        <taxon>Mycobacteriales</taxon>
        <taxon>Gordoniaceae</taxon>
        <taxon>Gordonia</taxon>
    </lineage>
</organism>
<feature type="region of interest" description="Disordered" evidence="1">
    <location>
        <begin position="46"/>
        <end position="97"/>
    </location>
</feature>
<gene>
    <name evidence="3" type="ORF">NCTC8139_02187</name>
</gene>
<dbReference type="RefSeq" id="WP_006901183.1">
    <property type="nucleotide sequence ID" value="NZ_CAACYD010000006.1"/>
</dbReference>
<reference evidence="3 4" key="1">
    <citation type="submission" date="2019-02" db="EMBL/GenBank/DDBJ databases">
        <authorList>
            <consortium name="Pathogen Informatics"/>
        </authorList>
    </citation>
    <scope>NUCLEOTIDE SEQUENCE [LARGE SCALE GENOMIC DNA]</scope>
    <source>
        <strain evidence="3 4">3012STDY6756503</strain>
    </source>
</reference>
<dbReference type="AlphaFoldDB" id="A0ABD7V2Q4"/>
<dbReference type="PROSITE" id="PS51257">
    <property type="entry name" value="PROKAR_LIPOPROTEIN"/>
    <property type="match status" value="1"/>
</dbReference>
<feature type="signal peptide" evidence="2">
    <location>
        <begin position="1"/>
        <end position="35"/>
    </location>
</feature>
<accession>A0ABD7V2Q4</accession>
<protein>
    <recommendedName>
        <fullName evidence="5">Secreted protein</fullName>
    </recommendedName>
</protein>
<feature type="compositionally biased region" description="Low complexity" evidence="1">
    <location>
        <begin position="46"/>
        <end position="86"/>
    </location>
</feature>
<feature type="chain" id="PRO_5044759401" description="Secreted protein" evidence="2">
    <location>
        <begin position="36"/>
        <end position="164"/>
    </location>
</feature>
<dbReference type="GeneID" id="60750192"/>
<sequence length="164" mass="15901">MSSPRVLTRPRKIATGVATAAVGASFALLTLTACGGEQDVTDTATSSAAVAPASPNASAPVVAGRKPATTPATSRTTTSGATASEAGGPGTQCGTVPGPDGALTVTILAGDVSCETADEIGAEYGPKIATGTQHEVSGWTCGPSQLRGVLSACQKGESVIGFAP</sequence>
<dbReference type="Proteomes" id="UP000360750">
    <property type="component" value="Unassembled WGS sequence"/>
</dbReference>
<evidence type="ECO:0000256" key="2">
    <source>
        <dbReference type="SAM" id="SignalP"/>
    </source>
</evidence>
<dbReference type="EMBL" id="CAACYD010000006">
    <property type="protein sequence ID" value="VFA88637.1"/>
    <property type="molecule type" value="Genomic_DNA"/>
</dbReference>
<evidence type="ECO:0000256" key="1">
    <source>
        <dbReference type="SAM" id="MobiDB-lite"/>
    </source>
</evidence>